<reference evidence="3 4" key="1">
    <citation type="submission" date="2019-10" db="EMBL/GenBank/DDBJ databases">
        <title>Whole genome shotgun sequence of Acrocarpospora pleiomorpha NBRC 16267.</title>
        <authorList>
            <person name="Ichikawa N."/>
            <person name="Kimura A."/>
            <person name="Kitahashi Y."/>
            <person name="Komaki H."/>
            <person name="Oguchi A."/>
        </authorList>
    </citation>
    <scope>NUCLEOTIDE SEQUENCE [LARGE SCALE GENOMIC DNA]</scope>
    <source>
        <strain evidence="3 4">NBRC 16267</strain>
    </source>
</reference>
<feature type="domain" description="CBM2" evidence="2">
    <location>
        <begin position="27"/>
        <end position="136"/>
    </location>
</feature>
<evidence type="ECO:0000313" key="3">
    <source>
        <dbReference type="EMBL" id="GES24408.1"/>
    </source>
</evidence>
<feature type="signal peptide" evidence="1">
    <location>
        <begin position="1"/>
        <end position="30"/>
    </location>
</feature>
<dbReference type="InterPro" id="IPR013783">
    <property type="entry name" value="Ig-like_fold"/>
</dbReference>
<proteinExistence type="predicted"/>
<evidence type="ECO:0000259" key="2">
    <source>
        <dbReference type="PROSITE" id="PS51173"/>
    </source>
</evidence>
<protein>
    <recommendedName>
        <fullName evidence="2">CBM2 domain-containing protein</fullName>
    </recommendedName>
</protein>
<dbReference type="Gene3D" id="2.60.40.290">
    <property type="match status" value="1"/>
</dbReference>
<dbReference type="Pfam" id="PF17957">
    <property type="entry name" value="Big_7"/>
    <property type="match status" value="1"/>
</dbReference>
<comment type="caution">
    <text evidence="3">The sequence shown here is derived from an EMBL/GenBank/DDBJ whole genome shotgun (WGS) entry which is preliminary data.</text>
</comment>
<evidence type="ECO:0000313" key="4">
    <source>
        <dbReference type="Proteomes" id="UP000377595"/>
    </source>
</evidence>
<dbReference type="GO" id="GO:0030247">
    <property type="term" value="F:polysaccharide binding"/>
    <property type="evidence" value="ECO:0007669"/>
    <property type="project" value="UniProtKB-UniRule"/>
</dbReference>
<dbReference type="SUPFAM" id="SSF49384">
    <property type="entry name" value="Carbohydrate-binding domain"/>
    <property type="match status" value="1"/>
</dbReference>
<dbReference type="GO" id="GO:0004553">
    <property type="term" value="F:hydrolase activity, hydrolyzing O-glycosyl compounds"/>
    <property type="evidence" value="ECO:0007669"/>
    <property type="project" value="InterPro"/>
</dbReference>
<dbReference type="InterPro" id="IPR008965">
    <property type="entry name" value="CBM2/CBM3_carb-bd_dom_sf"/>
</dbReference>
<dbReference type="EMBL" id="BLAF01000051">
    <property type="protein sequence ID" value="GES24408.1"/>
    <property type="molecule type" value="Genomic_DNA"/>
</dbReference>
<feature type="chain" id="PRO_5024379979" description="CBM2 domain-containing protein" evidence="1">
    <location>
        <begin position="31"/>
        <end position="330"/>
    </location>
</feature>
<dbReference type="Proteomes" id="UP000377595">
    <property type="component" value="Unassembled WGS sequence"/>
</dbReference>
<dbReference type="Pfam" id="PF00553">
    <property type="entry name" value="CBM_2"/>
    <property type="match status" value="1"/>
</dbReference>
<name>A0A5M3Y124_9ACTN</name>
<organism evidence="3 4">
    <name type="scientific">Acrocarpospora pleiomorpha</name>
    <dbReference type="NCBI Taxonomy" id="90975"/>
    <lineage>
        <taxon>Bacteria</taxon>
        <taxon>Bacillati</taxon>
        <taxon>Actinomycetota</taxon>
        <taxon>Actinomycetes</taxon>
        <taxon>Streptosporangiales</taxon>
        <taxon>Streptosporangiaceae</taxon>
        <taxon>Acrocarpospora</taxon>
    </lineage>
</organism>
<dbReference type="Gene3D" id="2.60.40.10">
    <property type="entry name" value="Immunoglobulins"/>
    <property type="match status" value="1"/>
</dbReference>
<dbReference type="GO" id="GO:0005975">
    <property type="term" value="P:carbohydrate metabolic process"/>
    <property type="evidence" value="ECO:0007669"/>
    <property type="project" value="InterPro"/>
</dbReference>
<sequence length="330" mass="34247">MRTLRAWALSTVTALLAATGVVITPIAAHADIACSVWYPPPWDSGGSFGTNITITNLGDPVNPWTLRFTWPGTQQVAVGWNGTWTQSGPAVTVNAPSVAPALGTGQSVTIGFYGTYTGTNAPPTLFTLNDVPCTANTARSVRLTSPVHGQAFTVPTTIRLSATTTPANWAARVDFYSGTTLLGSATSAPYVLTWLGTPPGNYTLSARAIDVNGMSYASNVVNVGVIVPTAGPFVAVMPTWLGVAPGGTTLFSVRLSRAPTSDTTVTAVRINGDPDLAIQSGATLTFTPANWNISQTVRVAVGPGATVDDSAQFRVSAPNHQPSIFTVTVI</sequence>
<evidence type="ECO:0000256" key="1">
    <source>
        <dbReference type="SAM" id="SignalP"/>
    </source>
</evidence>
<keyword evidence="4" id="KW-1185">Reference proteome</keyword>
<dbReference type="RefSeq" id="WP_170321836.1">
    <property type="nucleotide sequence ID" value="NZ_BAAAHM010000041.1"/>
</dbReference>
<dbReference type="SMART" id="SM00637">
    <property type="entry name" value="CBD_II"/>
    <property type="match status" value="1"/>
</dbReference>
<dbReference type="InterPro" id="IPR001919">
    <property type="entry name" value="CBD2"/>
</dbReference>
<keyword evidence="1" id="KW-0732">Signal</keyword>
<dbReference type="AlphaFoldDB" id="A0A5M3Y124"/>
<dbReference type="InterPro" id="IPR012291">
    <property type="entry name" value="CBM2_carb-bd_dom_sf"/>
</dbReference>
<accession>A0A5M3Y124</accession>
<dbReference type="PROSITE" id="PS51173">
    <property type="entry name" value="CBM2"/>
    <property type="match status" value="1"/>
</dbReference>
<gene>
    <name evidence="3" type="ORF">Aple_073070</name>
</gene>